<dbReference type="EMBL" id="FOMW01000021">
    <property type="protein sequence ID" value="SFF14878.1"/>
    <property type="molecule type" value="Genomic_DNA"/>
</dbReference>
<gene>
    <name evidence="8" type="ORF">SAMN04488523_12128</name>
    <name evidence="9" type="ORF">SAMN04488523_12717</name>
</gene>
<keyword evidence="4 6" id="KW-0238">DNA-binding</keyword>
<protein>
    <recommendedName>
        <fullName evidence="6">Mutator family transposase</fullName>
    </recommendedName>
</protein>
<evidence type="ECO:0000313" key="9">
    <source>
        <dbReference type="EMBL" id="SFF18975.1"/>
    </source>
</evidence>
<accession>A0A1I2GN19</accession>
<dbReference type="NCBIfam" id="NF033543">
    <property type="entry name" value="transpos_IS256"/>
    <property type="match status" value="1"/>
</dbReference>
<evidence type="ECO:0000256" key="1">
    <source>
        <dbReference type="ARBA" id="ARBA00002190"/>
    </source>
</evidence>
<proteinExistence type="inferred from homology"/>
<dbReference type="Pfam" id="PF00872">
    <property type="entry name" value="Transposase_mut"/>
    <property type="match status" value="1"/>
</dbReference>
<evidence type="ECO:0000256" key="7">
    <source>
        <dbReference type="SAM" id="MobiDB-lite"/>
    </source>
</evidence>
<name>A0A1I2GN19_9RHOB</name>
<comment type="similarity">
    <text evidence="2 6">Belongs to the transposase mutator family.</text>
</comment>
<dbReference type="RefSeq" id="WP_093925366.1">
    <property type="nucleotide sequence ID" value="NZ_FOMW01000021.1"/>
</dbReference>
<dbReference type="PANTHER" id="PTHR33217">
    <property type="entry name" value="TRANSPOSASE FOR INSERTION SEQUENCE ELEMENT IS1081"/>
    <property type="match status" value="1"/>
</dbReference>
<dbReference type="AlphaFoldDB" id="A0A1I2GN19"/>
<dbReference type="InterPro" id="IPR001207">
    <property type="entry name" value="Transposase_mutator"/>
</dbReference>
<keyword evidence="10" id="KW-1185">Reference proteome</keyword>
<reference evidence="9 10" key="1">
    <citation type="submission" date="2016-10" db="EMBL/GenBank/DDBJ databases">
        <authorList>
            <person name="de Groot N.N."/>
        </authorList>
    </citation>
    <scope>NUCLEOTIDE SEQUENCE [LARGE SCALE GENOMIC DNA]</scope>
    <source>
        <strain evidence="9 10">DSM 11443</strain>
    </source>
</reference>
<keyword evidence="6" id="KW-0814">Transposable element</keyword>
<dbReference type="Proteomes" id="UP000198977">
    <property type="component" value="Unassembled WGS sequence"/>
</dbReference>
<dbReference type="GO" id="GO:0004803">
    <property type="term" value="F:transposase activity"/>
    <property type="evidence" value="ECO:0007669"/>
    <property type="project" value="UniProtKB-UniRule"/>
</dbReference>
<evidence type="ECO:0000256" key="3">
    <source>
        <dbReference type="ARBA" id="ARBA00022578"/>
    </source>
</evidence>
<dbReference type="PANTHER" id="PTHR33217:SF5">
    <property type="entry name" value="MUTATOR FAMILY TRANSPOSASE"/>
    <property type="match status" value="1"/>
</dbReference>
<evidence type="ECO:0000256" key="4">
    <source>
        <dbReference type="ARBA" id="ARBA00023125"/>
    </source>
</evidence>
<evidence type="ECO:0000313" key="8">
    <source>
        <dbReference type="EMBL" id="SFF14878.1"/>
    </source>
</evidence>
<evidence type="ECO:0000256" key="5">
    <source>
        <dbReference type="ARBA" id="ARBA00023172"/>
    </source>
</evidence>
<keyword evidence="5 6" id="KW-0233">DNA recombination</keyword>
<keyword evidence="3 6" id="KW-0815">Transposition</keyword>
<sequence>MTISKEVLDELLSGVENADDLLGDQGLMKELKVRLMERMLGAELTEHLGYEPDTQPTNQQSNRRNGTSRKTLKGNDGALPIDVPRDRDGSFEPELIKKGQTRIDGMDDKIIGLYAAGLSTRDIRAHLEEVYGLKVSADLVSRVTDAVLAEVSDWQNRALEPMYPIVFLDALRVKIRDAESRQVKNKAVYVALGVTPEGEREVLGLWVANNEGAKFWLSVMNNLRNRGVEDILIAVVDGLKGFPDAINAAFPETTVQTCIVHLVRHSLNFCGWKDRKNVAKDLKRIYQATDDTEAEKALADFEAEWGQKYPSIAPSWRRAWQEVIPFFAFPPAVRKIIYTTNAIESLNRVIRKTTKTRGSFPTDDAATKLIYLAIRSFEKTGRAVREWVAARNQFAILYPERFNK</sequence>
<evidence type="ECO:0000313" key="10">
    <source>
        <dbReference type="Proteomes" id="UP000198977"/>
    </source>
</evidence>
<evidence type="ECO:0000256" key="6">
    <source>
        <dbReference type="RuleBase" id="RU365089"/>
    </source>
</evidence>
<comment type="function">
    <text evidence="1 6">Required for the transposition of the insertion element.</text>
</comment>
<feature type="compositionally biased region" description="Polar residues" evidence="7">
    <location>
        <begin position="54"/>
        <end position="65"/>
    </location>
</feature>
<dbReference type="GO" id="GO:0003677">
    <property type="term" value="F:DNA binding"/>
    <property type="evidence" value="ECO:0007669"/>
    <property type="project" value="UniProtKB-UniRule"/>
</dbReference>
<evidence type="ECO:0000256" key="2">
    <source>
        <dbReference type="ARBA" id="ARBA00010961"/>
    </source>
</evidence>
<dbReference type="OrthoDB" id="9793302at2"/>
<dbReference type="EMBL" id="FOMW01000027">
    <property type="protein sequence ID" value="SFF18975.1"/>
    <property type="molecule type" value="Genomic_DNA"/>
</dbReference>
<organism evidence="9 10">
    <name type="scientific">Sulfitobacter brevis</name>
    <dbReference type="NCBI Taxonomy" id="74348"/>
    <lineage>
        <taxon>Bacteria</taxon>
        <taxon>Pseudomonadati</taxon>
        <taxon>Pseudomonadota</taxon>
        <taxon>Alphaproteobacteria</taxon>
        <taxon>Rhodobacterales</taxon>
        <taxon>Roseobacteraceae</taxon>
        <taxon>Sulfitobacter</taxon>
    </lineage>
</organism>
<dbReference type="GO" id="GO:0006313">
    <property type="term" value="P:DNA transposition"/>
    <property type="evidence" value="ECO:0007669"/>
    <property type="project" value="UniProtKB-UniRule"/>
</dbReference>
<dbReference type="PROSITE" id="PS01007">
    <property type="entry name" value="TRANSPOSASE_MUTATOR"/>
    <property type="match status" value="1"/>
</dbReference>
<feature type="region of interest" description="Disordered" evidence="7">
    <location>
        <begin position="47"/>
        <end position="84"/>
    </location>
</feature>